<accession>A0A1H3FE39</accession>
<feature type="domain" description="N-sulphoglucosamine sulphohydrolase C-terminal" evidence="3">
    <location>
        <begin position="360"/>
        <end position="511"/>
    </location>
</feature>
<comment type="similarity">
    <text evidence="1">Belongs to the sulfatase family.</text>
</comment>
<gene>
    <name evidence="4" type="ORF">SAMN05444411_11118</name>
</gene>
<dbReference type="PANTHER" id="PTHR43108">
    <property type="entry name" value="N-ACETYLGLUCOSAMINE-6-SULFATASE FAMILY MEMBER"/>
    <property type="match status" value="1"/>
</dbReference>
<organism evidence="4 5">
    <name type="scientific">Lutibacter oricola</name>
    <dbReference type="NCBI Taxonomy" id="762486"/>
    <lineage>
        <taxon>Bacteria</taxon>
        <taxon>Pseudomonadati</taxon>
        <taxon>Bacteroidota</taxon>
        <taxon>Flavobacteriia</taxon>
        <taxon>Flavobacteriales</taxon>
        <taxon>Flavobacteriaceae</taxon>
        <taxon>Lutibacter</taxon>
    </lineage>
</organism>
<dbReference type="InterPro" id="IPR017850">
    <property type="entry name" value="Alkaline_phosphatase_core_sf"/>
</dbReference>
<evidence type="ECO:0000259" key="3">
    <source>
        <dbReference type="Pfam" id="PF16347"/>
    </source>
</evidence>
<dbReference type="Pfam" id="PF16347">
    <property type="entry name" value="SGSH_C"/>
    <property type="match status" value="1"/>
</dbReference>
<reference evidence="5" key="1">
    <citation type="submission" date="2016-10" db="EMBL/GenBank/DDBJ databases">
        <authorList>
            <person name="Varghese N."/>
            <person name="Submissions S."/>
        </authorList>
    </citation>
    <scope>NUCLEOTIDE SEQUENCE [LARGE SCALE GENOMIC DNA]</scope>
    <source>
        <strain evidence="5">DSM 24956</strain>
    </source>
</reference>
<dbReference type="SUPFAM" id="SSF53649">
    <property type="entry name" value="Alkaline phosphatase-like"/>
    <property type="match status" value="1"/>
</dbReference>
<dbReference type="RefSeq" id="WP_090125547.1">
    <property type="nucleotide sequence ID" value="NZ_FNNJ01000011.1"/>
</dbReference>
<keyword evidence="5" id="KW-1185">Reference proteome</keyword>
<dbReference type="CDD" id="cd16031">
    <property type="entry name" value="G6S_like"/>
    <property type="match status" value="1"/>
</dbReference>
<sequence length="520" mass="59935">MKTRILKYSLLIVFYAFSFLGISQSNSQKNIILIITDDHAYQAISAYNHRLANIAPTPNIDKLANSGVRFERSYVGNSICAPSRATMLTGKHSHLNGIKTLKEKFDGSQPTIANILQKNGYETSFFGKWHLKNSPEGFSNWDVLIGQGDYYNSDFKTKEGVTRSEGYVTDVITDKAINWLDAEREKEKPFMMIVGHKAPHANWLPPVKYLTTFDAIEIPEPTNLFDDHSGNGLGVKETDMTIGEMPMGWYCQLWSEMKEKPNRYEDFGGTLWKRAYGRLSNEEKASFDKVFNPKNEAFLKANLKGEDLIRWKYQRIMKNYLGCVKSVDDNVGRLMDYVKTAGLEENTLVIYVSDQGLFLGEHGWYDKRMMYEEAFRTPLIVSCPSIRTKGIVSKQLVQNIDYAPTILDFAGVEIPSDMQGESLVPILSKGKAKNWRKSLYYQYYDYPGGHDIHKHQGVVTKRFKLIYFYEIGEWEFYDLKKDPSEMKNQYKNSIYKKEIALLKKELNKLQKMYNVPKNNL</sequence>
<dbReference type="PROSITE" id="PS00523">
    <property type="entry name" value="SULFATASE_1"/>
    <property type="match status" value="1"/>
</dbReference>
<dbReference type="OrthoDB" id="9763552at2"/>
<proteinExistence type="inferred from homology"/>
<dbReference type="GO" id="GO:0016787">
    <property type="term" value="F:hydrolase activity"/>
    <property type="evidence" value="ECO:0007669"/>
    <property type="project" value="UniProtKB-KW"/>
</dbReference>
<dbReference type="InterPro" id="IPR024607">
    <property type="entry name" value="Sulfatase_CS"/>
</dbReference>
<dbReference type="EMBL" id="FNNJ01000011">
    <property type="protein sequence ID" value="SDX89145.1"/>
    <property type="molecule type" value="Genomic_DNA"/>
</dbReference>
<dbReference type="PANTHER" id="PTHR43108:SF6">
    <property type="entry name" value="N-SULPHOGLUCOSAMINE SULPHOHYDROLASE"/>
    <property type="match status" value="1"/>
</dbReference>
<dbReference type="InterPro" id="IPR032506">
    <property type="entry name" value="SGSH_C"/>
</dbReference>
<dbReference type="STRING" id="762486.SAMN05444411_11118"/>
<name>A0A1H3FE39_9FLAO</name>
<dbReference type="Proteomes" id="UP000199595">
    <property type="component" value="Unassembled WGS sequence"/>
</dbReference>
<evidence type="ECO:0000313" key="5">
    <source>
        <dbReference type="Proteomes" id="UP000199595"/>
    </source>
</evidence>
<evidence type="ECO:0000256" key="1">
    <source>
        <dbReference type="ARBA" id="ARBA00008779"/>
    </source>
</evidence>
<evidence type="ECO:0000256" key="2">
    <source>
        <dbReference type="ARBA" id="ARBA00022801"/>
    </source>
</evidence>
<keyword evidence="2" id="KW-0378">Hydrolase</keyword>
<protein>
    <submittedName>
        <fullName evidence="4">Arylsulfatase A</fullName>
    </submittedName>
</protein>
<evidence type="ECO:0000313" key="4">
    <source>
        <dbReference type="EMBL" id="SDX89145.1"/>
    </source>
</evidence>
<dbReference type="Gene3D" id="3.40.720.10">
    <property type="entry name" value="Alkaline Phosphatase, subunit A"/>
    <property type="match status" value="1"/>
</dbReference>
<dbReference type="AlphaFoldDB" id="A0A1H3FE39"/>